<evidence type="ECO:0000256" key="4">
    <source>
        <dbReference type="ARBA" id="ARBA00022989"/>
    </source>
</evidence>
<dbReference type="InterPro" id="IPR000620">
    <property type="entry name" value="EamA_dom"/>
</dbReference>
<sequence length="297" mass="32337">MTSTSSSANKWLYFIALSLIWGSSYILIKKGLEGFGYVAAATIRLVAAGVAFLPFALRYFRHIPRKKLPIILLSSLLSMLIPSYLFSLSQEHIQSSVAGILIAVTPSFTFLVSTFFFKNTYSYSQLIGLLLGLSCSVALSLLSSDGSTLSVNVYVFLVIGATLCYGLNINIVKYYLADIPPLQLSAVSVTMNGLLAFFFVAIPNYEIFQFSHASIGPVAALLTLGLLGTALAQLLHTKLIQSSSPLFASTTTYVIPIVAIFWGILDNEPFTFGHFVACLGILISVYLVRREKKLVVT</sequence>
<proteinExistence type="inferred from homology"/>
<feature type="transmembrane region" description="Helical" evidence="6">
    <location>
        <begin position="12"/>
        <end position="28"/>
    </location>
</feature>
<evidence type="ECO:0000256" key="1">
    <source>
        <dbReference type="ARBA" id="ARBA00004141"/>
    </source>
</evidence>
<accession>A0A7K1SE77</accession>
<feature type="transmembrane region" description="Helical" evidence="6">
    <location>
        <begin position="184"/>
        <end position="202"/>
    </location>
</feature>
<protein>
    <submittedName>
        <fullName evidence="8">EamA family transporter</fullName>
    </submittedName>
</protein>
<dbReference type="PANTHER" id="PTHR32322:SF2">
    <property type="entry name" value="EAMA DOMAIN-CONTAINING PROTEIN"/>
    <property type="match status" value="1"/>
</dbReference>
<keyword evidence="4 6" id="KW-1133">Transmembrane helix</keyword>
<evidence type="ECO:0000313" key="9">
    <source>
        <dbReference type="Proteomes" id="UP000436006"/>
    </source>
</evidence>
<feature type="transmembrane region" description="Helical" evidence="6">
    <location>
        <begin position="93"/>
        <end position="116"/>
    </location>
</feature>
<comment type="similarity">
    <text evidence="2">Belongs to the EamA transporter family.</text>
</comment>
<dbReference type="GO" id="GO:0016020">
    <property type="term" value="C:membrane"/>
    <property type="evidence" value="ECO:0007669"/>
    <property type="project" value="UniProtKB-SubCell"/>
</dbReference>
<evidence type="ECO:0000259" key="7">
    <source>
        <dbReference type="Pfam" id="PF00892"/>
    </source>
</evidence>
<feature type="domain" description="EamA" evidence="7">
    <location>
        <begin position="12"/>
        <end position="134"/>
    </location>
</feature>
<evidence type="ECO:0000256" key="3">
    <source>
        <dbReference type="ARBA" id="ARBA00022692"/>
    </source>
</evidence>
<dbReference type="EMBL" id="WPIN01000006">
    <property type="protein sequence ID" value="MVM32091.1"/>
    <property type="molecule type" value="Genomic_DNA"/>
</dbReference>
<keyword evidence="5 6" id="KW-0472">Membrane</keyword>
<dbReference type="InterPro" id="IPR037185">
    <property type="entry name" value="EmrE-like"/>
</dbReference>
<comment type="subcellular location">
    <subcellularLocation>
        <location evidence="1">Membrane</location>
        <topology evidence="1">Multi-pass membrane protein</topology>
    </subcellularLocation>
</comment>
<feature type="transmembrane region" description="Helical" evidence="6">
    <location>
        <begin position="154"/>
        <end position="172"/>
    </location>
</feature>
<comment type="caution">
    <text evidence="8">The sequence shown here is derived from an EMBL/GenBank/DDBJ whole genome shotgun (WGS) entry which is preliminary data.</text>
</comment>
<feature type="transmembrane region" description="Helical" evidence="6">
    <location>
        <begin position="123"/>
        <end position="142"/>
    </location>
</feature>
<evidence type="ECO:0000256" key="2">
    <source>
        <dbReference type="ARBA" id="ARBA00007362"/>
    </source>
</evidence>
<feature type="domain" description="EamA" evidence="7">
    <location>
        <begin position="154"/>
        <end position="288"/>
    </location>
</feature>
<evidence type="ECO:0000313" key="8">
    <source>
        <dbReference type="EMBL" id="MVM32091.1"/>
    </source>
</evidence>
<name>A0A7K1SE77_9BACT</name>
<feature type="transmembrane region" description="Helical" evidence="6">
    <location>
        <begin position="246"/>
        <end position="265"/>
    </location>
</feature>
<dbReference type="PANTHER" id="PTHR32322">
    <property type="entry name" value="INNER MEMBRANE TRANSPORTER"/>
    <property type="match status" value="1"/>
</dbReference>
<dbReference type="InterPro" id="IPR050638">
    <property type="entry name" value="AA-Vitamin_Transporters"/>
</dbReference>
<feature type="transmembrane region" description="Helical" evidence="6">
    <location>
        <begin position="271"/>
        <end position="288"/>
    </location>
</feature>
<dbReference type="Proteomes" id="UP000436006">
    <property type="component" value="Unassembled WGS sequence"/>
</dbReference>
<feature type="transmembrane region" description="Helical" evidence="6">
    <location>
        <begin position="68"/>
        <end position="87"/>
    </location>
</feature>
<dbReference type="Pfam" id="PF00892">
    <property type="entry name" value="EamA"/>
    <property type="match status" value="2"/>
</dbReference>
<evidence type="ECO:0000256" key="6">
    <source>
        <dbReference type="SAM" id="Phobius"/>
    </source>
</evidence>
<dbReference type="RefSeq" id="WP_157586799.1">
    <property type="nucleotide sequence ID" value="NZ_WPIN01000006.1"/>
</dbReference>
<feature type="transmembrane region" description="Helical" evidence="6">
    <location>
        <begin position="214"/>
        <end position="234"/>
    </location>
</feature>
<gene>
    <name evidence="8" type="ORF">GO755_18725</name>
</gene>
<organism evidence="8 9">
    <name type="scientific">Spirosoma arboris</name>
    <dbReference type="NCBI Taxonomy" id="2682092"/>
    <lineage>
        <taxon>Bacteria</taxon>
        <taxon>Pseudomonadati</taxon>
        <taxon>Bacteroidota</taxon>
        <taxon>Cytophagia</taxon>
        <taxon>Cytophagales</taxon>
        <taxon>Cytophagaceae</taxon>
        <taxon>Spirosoma</taxon>
    </lineage>
</organism>
<keyword evidence="9" id="KW-1185">Reference proteome</keyword>
<feature type="transmembrane region" description="Helical" evidence="6">
    <location>
        <begin position="34"/>
        <end position="56"/>
    </location>
</feature>
<evidence type="ECO:0000256" key="5">
    <source>
        <dbReference type="ARBA" id="ARBA00023136"/>
    </source>
</evidence>
<keyword evidence="3 6" id="KW-0812">Transmembrane</keyword>
<dbReference type="SUPFAM" id="SSF103481">
    <property type="entry name" value="Multidrug resistance efflux transporter EmrE"/>
    <property type="match status" value="2"/>
</dbReference>
<reference evidence="8 9" key="1">
    <citation type="submission" date="2019-12" db="EMBL/GenBank/DDBJ databases">
        <title>Spirosoma sp. HMF4905 genome sequencing and assembly.</title>
        <authorList>
            <person name="Kang H."/>
            <person name="Cha I."/>
            <person name="Kim H."/>
            <person name="Joh K."/>
        </authorList>
    </citation>
    <scope>NUCLEOTIDE SEQUENCE [LARGE SCALE GENOMIC DNA]</scope>
    <source>
        <strain evidence="8 9">HMF4905</strain>
    </source>
</reference>
<dbReference type="AlphaFoldDB" id="A0A7K1SE77"/>